<protein>
    <recommendedName>
        <fullName evidence="2">Anti-sigma factor antagonist</fullName>
    </recommendedName>
</protein>
<dbReference type="Proteomes" id="UP000623010">
    <property type="component" value="Unassembled WGS sequence"/>
</dbReference>
<dbReference type="CDD" id="cd07043">
    <property type="entry name" value="STAS_anti-anti-sigma_factors"/>
    <property type="match status" value="1"/>
</dbReference>
<dbReference type="Pfam" id="PF01740">
    <property type="entry name" value="STAS"/>
    <property type="match status" value="1"/>
</dbReference>
<dbReference type="RefSeq" id="WP_229879106.1">
    <property type="nucleotide sequence ID" value="NZ_BMWH01000001.1"/>
</dbReference>
<evidence type="ECO:0000259" key="3">
    <source>
        <dbReference type="PROSITE" id="PS50801"/>
    </source>
</evidence>
<dbReference type="PROSITE" id="PS50801">
    <property type="entry name" value="STAS"/>
    <property type="match status" value="1"/>
</dbReference>
<dbReference type="PANTHER" id="PTHR33495">
    <property type="entry name" value="ANTI-SIGMA FACTOR ANTAGONIST TM_1081-RELATED-RELATED"/>
    <property type="match status" value="1"/>
</dbReference>
<dbReference type="SUPFAM" id="SSF52091">
    <property type="entry name" value="SpoIIaa-like"/>
    <property type="match status" value="1"/>
</dbReference>
<dbReference type="InterPro" id="IPR036513">
    <property type="entry name" value="STAS_dom_sf"/>
</dbReference>
<comment type="similarity">
    <text evidence="1 2">Belongs to the anti-sigma-factor antagonist family.</text>
</comment>
<evidence type="ECO:0000313" key="4">
    <source>
        <dbReference type="EMBL" id="GGZ68018.1"/>
    </source>
</evidence>
<reference evidence="4" key="2">
    <citation type="submission" date="2020-09" db="EMBL/GenBank/DDBJ databases">
        <authorList>
            <person name="Sun Q."/>
            <person name="Ohkuma M."/>
        </authorList>
    </citation>
    <scope>NUCLEOTIDE SEQUENCE</scope>
    <source>
        <strain evidence="4">JCM 5016</strain>
    </source>
</reference>
<evidence type="ECO:0000313" key="5">
    <source>
        <dbReference type="Proteomes" id="UP000623010"/>
    </source>
</evidence>
<comment type="caution">
    <text evidence="4">The sequence shown here is derived from an EMBL/GenBank/DDBJ whole genome shotgun (WGS) entry which is preliminary data.</text>
</comment>
<organism evidence="4 5">
    <name type="scientific">Streptomyces echinoruber</name>
    <dbReference type="NCBI Taxonomy" id="68898"/>
    <lineage>
        <taxon>Bacteria</taxon>
        <taxon>Bacillati</taxon>
        <taxon>Actinomycetota</taxon>
        <taxon>Actinomycetes</taxon>
        <taxon>Kitasatosporales</taxon>
        <taxon>Streptomycetaceae</taxon>
        <taxon>Streptomyces</taxon>
    </lineage>
</organism>
<accession>A0A918QSG5</accession>
<dbReference type="InterPro" id="IPR003658">
    <property type="entry name" value="Anti-sigma_ant"/>
</dbReference>
<dbReference type="PANTHER" id="PTHR33495:SF2">
    <property type="entry name" value="ANTI-SIGMA FACTOR ANTAGONIST TM_1081-RELATED"/>
    <property type="match status" value="1"/>
</dbReference>
<dbReference type="EMBL" id="BMWH01000001">
    <property type="protein sequence ID" value="GGZ68018.1"/>
    <property type="molecule type" value="Genomic_DNA"/>
</dbReference>
<dbReference type="NCBIfam" id="TIGR00377">
    <property type="entry name" value="ant_ant_sig"/>
    <property type="match status" value="1"/>
</dbReference>
<proteinExistence type="inferred from homology"/>
<evidence type="ECO:0000256" key="2">
    <source>
        <dbReference type="RuleBase" id="RU003749"/>
    </source>
</evidence>
<reference evidence="4" key="1">
    <citation type="journal article" date="2014" name="Int. J. Syst. Evol. Microbiol.">
        <title>Complete genome sequence of Corynebacterium casei LMG S-19264T (=DSM 44701T), isolated from a smear-ripened cheese.</title>
        <authorList>
            <consortium name="US DOE Joint Genome Institute (JGI-PGF)"/>
            <person name="Walter F."/>
            <person name="Albersmeier A."/>
            <person name="Kalinowski J."/>
            <person name="Ruckert C."/>
        </authorList>
    </citation>
    <scope>NUCLEOTIDE SEQUENCE</scope>
    <source>
        <strain evidence="4">JCM 5016</strain>
    </source>
</reference>
<evidence type="ECO:0000256" key="1">
    <source>
        <dbReference type="ARBA" id="ARBA00009013"/>
    </source>
</evidence>
<gene>
    <name evidence="4" type="primary">arsI</name>
    <name evidence="4" type="ORF">GCM10010389_01540</name>
</gene>
<feature type="domain" description="STAS" evidence="3">
    <location>
        <begin position="7"/>
        <end position="115"/>
    </location>
</feature>
<sequence length="115" mass="12127">MTDDFDLTVEHARDGDRTVVRVAGDVDLTTAPGLRAGVIDLIEAGHRDVVMDMSKVRFCDSTGLSALIGIWHHARQAGGALGLAVVPGRLQRMLSMTGLDTVLPTYPADAAGSRG</sequence>
<keyword evidence="5" id="KW-1185">Reference proteome</keyword>
<dbReference type="Gene3D" id="3.30.750.24">
    <property type="entry name" value="STAS domain"/>
    <property type="match status" value="1"/>
</dbReference>
<dbReference type="AlphaFoldDB" id="A0A918QSG5"/>
<dbReference type="GO" id="GO:0043856">
    <property type="term" value="F:anti-sigma factor antagonist activity"/>
    <property type="evidence" value="ECO:0007669"/>
    <property type="project" value="InterPro"/>
</dbReference>
<dbReference type="InterPro" id="IPR002645">
    <property type="entry name" value="STAS_dom"/>
</dbReference>
<name>A0A918QSG5_9ACTN</name>